<proteinExistence type="predicted"/>
<dbReference type="InterPro" id="IPR050832">
    <property type="entry name" value="Bact_Acetyltransf"/>
</dbReference>
<evidence type="ECO:0000313" key="5">
    <source>
        <dbReference type="Proteomes" id="UP001385499"/>
    </source>
</evidence>
<dbReference type="SUPFAM" id="SSF55729">
    <property type="entry name" value="Acyl-CoA N-acyltransferases (Nat)"/>
    <property type="match status" value="1"/>
</dbReference>
<evidence type="ECO:0000256" key="1">
    <source>
        <dbReference type="ARBA" id="ARBA00022679"/>
    </source>
</evidence>
<keyword evidence="5" id="KW-1185">Reference proteome</keyword>
<dbReference type="InterPro" id="IPR000182">
    <property type="entry name" value="GNAT_dom"/>
</dbReference>
<sequence length="202" mass="22864">MQPSLNIWRLFSWVFKPKAPNTTAELFAKGEIRPISVSEKHLFRDHLLRLDANTRRSRFAMQASDAFLRSYVETSFTLDTLIYAYLENGIVRGTAELRSLGDAQTAEAAFCVEPDWRRKGIGTRLMDTLLQTARERHTRHIYINCLAGNSLMQALARKFSASMTFQAGDVIGHLHPVGSTLPGKLRNFLSRLIPTPNSTMPR</sequence>
<dbReference type="PROSITE" id="PS51186">
    <property type="entry name" value="GNAT"/>
    <property type="match status" value="1"/>
</dbReference>
<protein>
    <submittedName>
        <fullName evidence="4">GNAT family N-acetyltransferase</fullName>
    </submittedName>
</protein>
<evidence type="ECO:0000259" key="3">
    <source>
        <dbReference type="PROSITE" id="PS51186"/>
    </source>
</evidence>
<dbReference type="EMBL" id="JBAKIA010000009">
    <property type="protein sequence ID" value="MEJ8475167.1"/>
    <property type="molecule type" value="Genomic_DNA"/>
</dbReference>
<accession>A0ABU8TMP7</accession>
<feature type="domain" description="N-acetyltransferase" evidence="3">
    <location>
        <begin position="30"/>
        <end position="197"/>
    </location>
</feature>
<gene>
    <name evidence="4" type="ORF">V6575_13820</name>
</gene>
<dbReference type="RefSeq" id="WP_340275089.1">
    <property type="nucleotide sequence ID" value="NZ_JBAKIA010000009.1"/>
</dbReference>
<keyword evidence="2" id="KW-0012">Acyltransferase</keyword>
<comment type="caution">
    <text evidence="4">The sequence shown here is derived from an EMBL/GenBank/DDBJ whole genome shotgun (WGS) entry which is preliminary data.</text>
</comment>
<keyword evidence="1" id="KW-0808">Transferase</keyword>
<evidence type="ECO:0000256" key="2">
    <source>
        <dbReference type="ARBA" id="ARBA00023315"/>
    </source>
</evidence>
<dbReference type="CDD" id="cd04301">
    <property type="entry name" value="NAT_SF"/>
    <property type="match status" value="1"/>
</dbReference>
<dbReference type="Gene3D" id="3.40.630.30">
    <property type="match status" value="1"/>
</dbReference>
<reference evidence="4 5" key="1">
    <citation type="submission" date="2024-02" db="EMBL/GenBank/DDBJ databases">
        <title>Roseibium algae sp. nov., isolated from marine alga (Grateloupia sp.), showing potential in myo-inositol conversion.</title>
        <authorList>
            <person name="Wang Y."/>
        </authorList>
    </citation>
    <scope>NUCLEOTIDE SEQUENCE [LARGE SCALE GENOMIC DNA]</scope>
    <source>
        <strain evidence="4 5">H3510</strain>
    </source>
</reference>
<evidence type="ECO:0000313" key="4">
    <source>
        <dbReference type="EMBL" id="MEJ8475167.1"/>
    </source>
</evidence>
<dbReference type="Proteomes" id="UP001385499">
    <property type="component" value="Unassembled WGS sequence"/>
</dbReference>
<name>A0ABU8TMP7_9HYPH</name>
<organism evidence="4 5">
    <name type="scientific">Roseibium algae</name>
    <dbReference type="NCBI Taxonomy" id="3123038"/>
    <lineage>
        <taxon>Bacteria</taxon>
        <taxon>Pseudomonadati</taxon>
        <taxon>Pseudomonadota</taxon>
        <taxon>Alphaproteobacteria</taxon>
        <taxon>Hyphomicrobiales</taxon>
        <taxon>Stappiaceae</taxon>
        <taxon>Roseibium</taxon>
    </lineage>
</organism>
<dbReference type="InterPro" id="IPR016181">
    <property type="entry name" value="Acyl_CoA_acyltransferase"/>
</dbReference>
<dbReference type="PANTHER" id="PTHR43877">
    <property type="entry name" value="AMINOALKYLPHOSPHONATE N-ACETYLTRANSFERASE-RELATED-RELATED"/>
    <property type="match status" value="1"/>
</dbReference>
<dbReference type="Pfam" id="PF00583">
    <property type="entry name" value="Acetyltransf_1"/>
    <property type="match status" value="1"/>
</dbReference>